<reference evidence="2" key="3">
    <citation type="submission" date="2025-08" db="UniProtKB">
        <authorList>
            <consortium name="RefSeq"/>
        </authorList>
    </citation>
    <scope>IDENTIFICATION</scope>
    <source>
        <strain evidence="2">NI907</strain>
    </source>
</reference>
<evidence type="ECO:0000313" key="2">
    <source>
        <dbReference type="RefSeq" id="XP_030983910.1"/>
    </source>
</evidence>
<dbReference type="Proteomes" id="UP000515153">
    <property type="component" value="Unplaced"/>
</dbReference>
<dbReference type="GeneID" id="41959788"/>
<accession>A0A6P8B9N3</accession>
<proteinExistence type="predicted"/>
<dbReference type="RefSeq" id="XP_030983910.1">
    <property type="nucleotide sequence ID" value="XM_031124879.1"/>
</dbReference>
<organism evidence="1 2">
    <name type="scientific">Pyricularia grisea</name>
    <name type="common">Crabgrass-specific blast fungus</name>
    <name type="synonym">Magnaporthe grisea</name>
    <dbReference type="NCBI Taxonomy" id="148305"/>
    <lineage>
        <taxon>Eukaryota</taxon>
        <taxon>Fungi</taxon>
        <taxon>Dikarya</taxon>
        <taxon>Ascomycota</taxon>
        <taxon>Pezizomycotina</taxon>
        <taxon>Sordariomycetes</taxon>
        <taxon>Sordariomycetidae</taxon>
        <taxon>Magnaporthales</taxon>
        <taxon>Pyriculariaceae</taxon>
        <taxon>Pyricularia</taxon>
    </lineage>
</organism>
<protein>
    <submittedName>
        <fullName evidence="2">Uncharacterized protein</fullName>
    </submittedName>
</protein>
<gene>
    <name evidence="2" type="ORF">PgNI_04838</name>
</gene>
<reference evidence="2" key="2">
    <citation type="submission" date="2019-10" db="EMBL/GenBank/DDBJ databases">
        <authorList>
            <consortium name="NCBI Genome Project"/>
        </authorList>
    </citation>
    <scope>NUCLEOTIDE SEQUENCE</scope>
    <source>
        <strain evidence="2">NI907</strain>
    </source>
</reference>
<evidence type="ECO:0000313" key="1">
    <source>
        <dbReference type="Proteomes" id="UP000515153"/>
    </source>
</evidence>
<dbReference type="AlphaFoldDB" id="A0A6P8B9N3"/>
<reference evidence="2" key="1">
    <citation type="journal article" date="2019" name="Mol. Biol. Evol.">
        <title>Blast fungal genomes show frequent chromosomal changes, gene gains and losses, and effector gene turnover.</title>
        <authorList>
            <person name="Gomez Luciano L.B."/>
            <person name="Jason Tsai I."/>
            <person name="Chuma I."/>
            <person name="Tosa Y."/>
            <person name="Chen Y.H."/>
            <person name="Li J.Y."/>
            <person name="Li M.Y."/>
            <person name="Jade Lu M.Y."/>
            <person name="Nakayashiki H."/>
            <person name="Li W.H."/>
        </authorList>
    </citation>
    <scope>NUCLEOTIDE SEQUENCE</scope>
    <source>
        <strain evidence="2">NI907</strain>
    </source>
</reference>
<sequence>MQVLVPYHKIPGVDISPANVPSSISFERFMFFVVDILLIFQFNARRPSSRHTFIVVPMSTINKDDLASEVPMNSWTMVPIPLHGKGIQACPVHVNAIFKTRTRFRYPQSGGAPFEETGAYGIFRRAFEGFILENDQFEVGTQFGLYRFVFQISGVLVFE</sequence>
<name>A0A6P8B9N3_PYRGI</name>
<dbReference type="KEGG" id="pgri:PgNI_04838"/>
<keyword evidence="1" id="KW-1185">Reference proteome</keyword>